<dbReference type="AlphaFoldDB" id="A0A9W8W3Y5"/>
<feature type="compositionally biased region" description="Basic and acidic residues" evidence="1">
    <location>
        <begin position="558"/>
        <end position="568"/>
    </location>
</feature>
<organism evidence="3 4">
    <name type="scientific">Fusarium piperis</name>
    <dbReference type="NCBI Taxonomy" id="1435070"/>
    <lineage>
        <taxon>Eukaryota</taxon>
        <taxon>Fungi</taxon>
        <taxon>Dikarya</taxon>
        <taxon>Ascomycota</taxon>
        <taxon>Pezizomycotina</taxon>
        <taxon>Sordariomycetes</taxon>
        <taxon>Hypocreomycetidae</taxon>
        <taxon>Hypocreales</taxon>
        <taxon>Nectriaceae</taxon>
        <taxon>Fusarium</taxon>
        <taxon>Fusarium solani species complex</taxon>
    </lineage>
</organism>
<dbReference type="GO" id="GO:0004672">
    <property type="term" value="F:protein kinase activity"/>
    <property type="evidence" value="ECO:0007669"/>
    <property type="project" value="InterPro"/>
</dbReference>
<gene>
    <name evidence="3" type="ORF">N0V84_012123</name>
</gene>
<dbReference type="Gene3D" id="1.10.510.10">
    <property type="entry name" value="Transferase(Phosphotransferase) domain 1"/>
    <property type="match status" value="1"/>
</dbReference>
<comment type="caution">
    <text evidence="3">The sequence shown here is derived from an EMBL/GenBank/DDBJ whole genome shotgun (WGS) entry which is preliminary data.</text>
</comment>
<dbReference type="PROSITE" id="PS50011">
    <property type="entry name" value="PROTEIN_KINASE_DOM"/>
    <property type="match status" value="1"/>
</dbReference>
<dbReference type="EMBL" id="JAPEUR010000535">
    <property type="protein sequence ID" value="KAJ4308395.1"/>
    <property type="molecule type" value="Genomic_DNA"/>
</dbReference>
<feature type="domain" description="Protein kinase" evidence="2">
    <location>
        <begin position="143"/>
        <end position="511"/>
    </location>
</feature>
<dbReference type="PANTHER" id="PTHR37542">
    <property type="entry name" value="HELO DOMAIN-CONTAINING PROTEIN-RELATED"/>
    <property type="match status" value="1"/>
</dbReference>
<name>A0A9W8W3Y5_9HYPO</name>
<dbReference type="InterPro" id="IPR011009">
    <property type="entry name" value="Kinase-like_dom_sf"/>
</dbReference>
<dbReference type="OrthoDB" id="1911848at2759"/>
<evidence type="ECO:0000256" key="1">
    <source>
        <dbReference type="SAM" id="MobiDB-lite"/>
    </source>
</evidence>
<reference evidence="3" key="1">
    <citation type="submission" date="2022-10" db="EMBL/GenBank/DDBJ databases">
        <title>Tapping the CABI collections for fungal endophytes: first genome assemblies for Collariella, Neodidymelliopsis, Ascochyta clinopodiicola, Didymella pomorum, Didymosphaeria variabile, Neocosmospora piperis and Neocucurbitaria cava.</title>
        <authorList>
            <person name="Hill R."/>
        </authorList>
    </citation>
    <scope>NUCLEOTIDE SEQUENCE</scope>
    <source>
        <strain evidence="3">IMI 366586</strain>
    </source>
</reference>
<protein>
    <recommendedName>
        <fullName evidence="2">Protein kinase domain-containing protein</fullName>
    </recommendedName>
</protein>
<dbReference type="SUPFAM" id="SSF56112">
    <property type="entry name" value="Protein kinase-like (PK-like)"/>
    <property type="match status" value="1"/>
</dbReference>
<dbReference type="Proteomes" id="UP001140502">
    <property type="component" value="Unassembled WGS sequence"/>
</dbReference>
<dbReference type="GO" id="GO:0005524">
    <property type="term" value="F:ATP binding"/>
    <property type="evidence" value="ECO:0007669"/>
    <property type="project" value="InterPro"/>
</dbReference>
<dbReference type="InterPro" id="IPR000719">
    <property type="entry name" value="Prot_kinase_dom"/>
</dbReference>
<proteinExistence type="predicted"/>
<accession>A0A9W8W3Y5</accession>
<evidence type="ECO:0000259" key="2">
    <source>
        <dbReference type="PROSITE" id="PS50011"/>
    </source>
</evidence>
<dbReference type="PANTHER" id="PTHR37542:SF1">
    <property type="entry name" value="PRION-INHIBITION AND PROPAGATION HELO DOMAIN-CONTAINING PROTEIN"/>
    <property type="match status" value="1"/>
</dbReference>
<feature type="region of interest" description="Disordered" evidence="1">
    <location>
        <begin position="545"/>
        <end position="568"/>
    </location>
</feature>
<evidence type="ECO:0000313" key="4">
    <source>
        <dbReference type="Proteomes" id="UP001140502"/>
    </source>
</evidence>
<sequence length="568" mass="63739">MEAAGLAFAVIGAVDLCIKYGKELRKACAAFKGAEPELEERALRIEVSWHRCCTQLGFLKSISHLMDETHQSLQERTLRMLSIKLDGATHTLREMVQPQNVNDGKGKRVIFVPRPFKYAMKKEKLDEAIDALNSWQQMSDPSWFLLMRMHSREMGKALKTASKVTGAIPSIAAIQKDLREVSLESPSQASSGLSLPAKELYKMDISDIPFSDLKIAKSERPGRITTYVLDEIGTLDSASYQDMEKNIRSLARRLQHNEPQTFGLLGCKGFVAERLGPNLGRFTIVSRMPPGLTSAQSLRQRLLQGGKPSTLSQRFSIAQELAKSVSYVHVFGFVHKNIRPETILDFDTGEKDGASVFLLGFEDFRQEDGRTRRRGDNTLERNLYRHPSRQGIVLREGFLMQHDIYSLGVCLLEIGLWQSFVDYEADGENQLLSPVIGVSSDASLDEAAAFLLTLAKDRLVKLAQTELRECMGTRYSEIVETCLTCLDPGNNFGDQQEFQDKDGIRVGVRYIEKVRVSKTPRSFLLTRPDPPPTQQPLCLKAQKNMPENPLIPSTQTLEQDHDAGLNDF</sequence>
<evidence type="ECO:0000313" key="3">
    <source>
        <dbReference type="EMBL" id="KAJ4308395.1"/>
    </source>
</evidence>
<keyword evidence="4" id="KW-1185">Reference proteome</keyword>